<dbReference type="SUPFAM" id="SSF51395">
    <property type="entry name" value="FMN-linked oxidoreductases"/>
    <property type="match status" value="1"/>
</dbReference>
<comment type="cofactor">
    <cofactor evidence="1">
        <name>FMN</name>
        <dbReference type="ChEBI" id="CHEBI:58210"/>
    </cofactor>
</comment>
<dbReference type="InterPro" id="IPR013785">
    <property type="entry name" value="Aldolase_TIM"/>
</dbReference>
<dbReference type="CDD" id="cd02933">
    <property type="entry name" value="OYE_like_FMN"/>
    <property type="match status" value="1"/>
</dbReference>
<dbReference type="PANTHER" id="PTHR22893:SF91">
    <property type="entry name" value="NADPH DEHYDROGENASE 2-RELATED"/>
    <property type="match status" value="1"/>
</dbReference>
<dbReference type="GO" id="GO:0010181">
    <property type="term" value="F:FMN binding"/>
    <property type="evidence" value="ECO:0007669"/>
    <property type="project" value="InterPro"/>
</dbReference>
<accession>A0A3Q8XLL9</accession>
<protein>
    <submittedName>
        <fullName evidence="5">Alkene reductase</fullName>
    </submittedName>
</protein>
<dbReference type="InterPro" id="IPR045247">
    <property type="entry name" value="Oye-like"/>
</dbReference>
<keyword evidence="3" id="KW-0560">Oxidoreductase</keyword>
<dbReference type="FunFam" id="3.20.20.70:FF:000059">
    <property type="entry name" value="N-ethylmaleimide reductase, FMN-linked"/>
    <property type="match status" value="1"/>
</dbReference>
<proteinExistence type="inferred from homology"/>
<dbReference type="InterPro" id="IPR001155">
    <property type="entry name" value="OxRdtase_FMN_N"/>
</dbReference>
<dbReference type="Proteomes" id="UP000268192">
    <property type="component" value="Chromosome"/>
</dbReference>
<dbReference type="GO" id="GO:0005829">
    <property type="term" value="C:cytosol"/>
    <property type="evidence" value="ECO:0007669"/>
    <property type="project" value="UniProtKB-ARBA"/>
</dbReference>
<evidence type="ECO:0000256" key="2">
    <source>
        <dbReference type="ARBA" id="ARBA00005979"/>
    </source>
</evidence>
<dbReference type="Pfam" id="PF00724">
    <property type="entry name" value="Oxidored_FMN"/>
    <property type="match status" value="1"/>
</dbReference>
<comment type="similarity">
    <text evidence="2">Belongs to the NADH:flavin oxidoreductase/NADH oxidase family.</text>
</comment>
<feature type="domain" description="NADH:flavin oxidoreductase/NADH oxidase N-terminal" evidence="4">
    <location>
        <begin position="5"/>
        <end position="335"/>
    </location>
</feature>
<dbReference type="PANTHER" id="PTHR22893">
    <property type="entry name" value="NADH OXIDOREDUCTASE-RELATED"/>
    <property type="match status" value="1"/>
</dbReference>
<evidence type="ECO:0000256" key="3">
    <source>
        <dbReference type="ARBA" id="ARBA00023002"/>
    </source>
</evidence>
<dbReference type="KEGG" id="abaw:D5400_01830"/>
<dbReference type="OrthoDB" id="9804454at2"/>
<dbReference type="AlphaFoldDB" id="A0A3Q8XLL9"/>
<dbReference type="NCBIfam" id="NF007899">
    <property type="entry name" value="PRK10605.1"/>
    <property type="match status" value="1"/>
</dbReference>
<reference evidence="5 6" key="1">
    <citation type="submission" date="2018-09" db="EMBL/GenBank/DDBJ databases">
        <title>Marinorhizobium profundi gen. nov., sp. nov., isolated from a deep-sea sediment sample from the New Britain Trench and proposal of Marinorhizobiaceae fam. nov. in the order Rhizobiales of the class Alphaproteobacteria.</title>
        <authorList>
            <person name="Cao J."/>
        </authorList>
    </citation>
    <scope>NUCLEOTIDE SEQUENCE [LARGE SCALE GENOMIC DNA]</scope>
    <source>
        <strain evidence="5 6">WS11</strain>
    </source>
</reference>
<keyword evidence="6" id="KW-1185">Reference proteome</keyword>
<evidence type="ECO:0000313" key="5">
    <source>
        <dbReference type="EMBL" id="AZN70182.1"/>
    </source>
</evidence>
<evidence type="ECO:0000256" key="1">
    <source>
        <dbReference type="ARBA" id="ARBA00001917"/>
    </source>
</evidence>
<dbReference type="RefSeq" id="WP_126007105.1">
    <property type="nucleotide sequence ID" value="NZ_CP032509.1"/>
</dbReference>
<dbReference type="GO" id="GO:0016628">
    <property type="term" value="F:oxidoreductase activity, acting on the CH-CH group of donors, NAD or NADP as acceptor"/>
    <property type="evidence" value="ECO:0007669"/>
    <property type="project" value="UniProtKB-ARBA"/>
</dbReference>
<evidence type="ECO:0000313" key="6">
    <source>
        <dbReference type="Proteomes" id="UP000268192"/>
    </source>
</evidence>
<name>A0A3Q8XLL9_9HYPH</name>
<evidence type="ECO:0000259" key="4">
    <source>
        <dbReference type="Pfam" id="PF00724"/>
    </source>
</evidence>
<organism evidence="5 6">
    <name type="scientific">Georhizobium profundi</name>
    <dbReference type="NCBI Taxonomy" id="2341112"/>
    <lineage>
        <taxon>Bacteria</taxon>
        <taxon>Pseudomonadati</taxon>
        <taxon>Pseudomonadota</taxon>
        <taxon>Alphaproteobacteria</taxon>
        <taxon>Hyphomicrobiales</taxon>
        <taxon>Rhizobiaceae</taxon>
        <taxon>Georhizobium</taxon>
    </lineage>
</organism>
<dbReference type="Gene3D" id="3.20.20.70">
    <property type="entry name" value="Aldolase class I"/>
    <property type="match status" value="1"/>
</dbReference>
<dbReference type="EMBL" id="CP032509">
    <property type="protein sequence ID" value="AZN70182.1"/>
    <property type="molecule type" value="Genomic_DNA"/>
</dbReference>
<gene>
    <name evidence="5" type="ORF">D5400_01830</name>
</gene>
<sequence>MADTLFTPIQFGALNVPNRIFMAPLTRNRAKSDGTPNAMAETYYGQRASAGLLISEATQISPYGKGYIDTPGIYTDEHVAAWRGITDAVHANGGRIFCQLWHVGRISHSSLLPNNDAPVSSTDVAADAKTFTANGFESTSKPRALALSEIPQLIEDYAHAAKLAIQAGFDGVEVHSANGYLLDQFLQDGVNKRDDVYGGSIENRTRLTLEVVDRVVKEIGADRTGIRLSPRGDSNDISDSDPEALFSALYKALDQRKLAYLHIVERFGHGSEGGEELIKKLRPNWTGFYIANGAYDAESSAKVVADGYAHAVAIGKPFIANPDLPERFRTGAPLNAQDTDTFYGGGAKGYIDYPFATLDREKAA</sequence>